<name>A0A423WV63_9PEZI</name>
<feature type="compositionally biased region" description="Basic and acidic residues" evidence="1">
    <location>
        <begin position="220"/>
        <end position="251"/>
    </location>
</feature>
<feature type="compositionally biased region" description="Gly residues" evidence="1">
    <location>
        <begin position="323"/>
        <end position="339"/>
    </location>
</feature>
<feature type="compositionally biased region" description="Polar residues" evidence="1">
    <location>
        <begin position="376"/>
        <end position="385"/>
    </location>
</feature>
<dbReference type="STRING" id="1230097.A0A423WV63"/>
<dbReference type="AlphaFoldDB" id="A0A423WV63"/>
<feature type="region of interest" description="Disordered" evidence="1">
    <location>
        <begin position="204"/>
        <end position="405"/>
    </location>
</feature>
<evidence type="ECO:0000313" key="2">
    <source>
        <dbReference type="EMBL" id="ROW07465.1"/>
    </source>
</evidence>
<accession>A0A423WV63</accession>
<dbReference type="InParanoid" id="A0A423WV63"/>
<organism evidence="2 3">
    <name type="scientific">Cytospora leucostoma</name>
    <dbReference type="NCBI Taxonomy" id="1230097"/>
    <lineage>
        <taxon>Eukaryota</taxon>
        <taxon>Fungi</taxon>
        <taxon>Dikarya</taxon>
        <taxon>Ascomycota</taxon>
        <taxon>Pezizomycotina</taxon>
        <taxon>Sordariomycetes</taxon>
        <taxon>Sordariomycetidae</taxon>
        <taxon>Diaporthales</taxon>
        <taxon>Cytosporaceae</taxon>
        <taxon>Cytospora</taxon>
    </lineage>
</organism>
<feature type="compositionally biased region" description="Basic and acidic residues" evidence="1">
    <location>
        <begin position="361"/>
        <end position="371"/>
    </location>
</feature>
<feature type="compositionally biased region" description="Low complexity" evidence="1">
    <location>
        <begin position="37"/>
        <end position="60"/>
    </location>
</feature>
<feature type="compositionally biased region" description="Basic and acidic residues" evidence="1">
    <location>
        <begin position="265"/>
        <end position="282"/>
    </location>
</feature>
<reference evidence="2 3" key="1">
    <citation type="submission" date="2015-09" db="EMBL/GenBank/DDBJ databases">
        <title>Host preference determinants of Valsa canker pathogens revealed by comparative genomics.</title>
        <authorList>
            <person name="Yin Z."/>
            <person name="Huang L."/>
        </authorList>
    </citation>
    <scope>NUCLEOTIDE SEQUENCE [LARGE SCALE GENOMIC DNA]</scope>
    <source>
        <strain evidence="2 3">SXYLt</strain>
    </source>
</reference>
<dbReference type="EMBL" id="LKEB01000038">
    <property type="protein sequence ID" value="ROW07465.1"/>
    <property type="molecule type" value="Genomic_DNA"/>
</dbReference>
<feature type="compositionally biased region" description="Gly residues" evidence="1">
    <location>
        <begin position="290"/>
        <end position="307"/>
    </location>
</feature>
<feature type="region of interest" description="Disordered" evidence="1">
    <location>
        <begin position="1"/>
        <end position="185"/>
    </location>
</feature>
<protein>
    <submittedName>
        <fullName evidence="2">Uncharacterized protein</fullName>
    </submittedName>
</protein>
<feature type="compositionally biased region" description="Low complexity" evidence="1">
    <location>
        <begin position="107"/>
        <end position="149"/>
    </location>
</feature>
<dbReference type="Proteomes" id="UP000285146">
    <property type="component" value="Unassembled WGS sequence"/>
</dbReference>
<feature type="compositionally biased region" description="Acidic residues" evidence="1">
    <location>
        <begin position="12"/>
        <end position="22"/>
    </location>
</feature>
<feature type="compositionally biased region" description="Basic and acidic residues" evidence="1">
    <location>
        <begin position="204"/>
        <end position="213"/>
    </location>
</feature>
<evidence type="ECO:0000256" key="1">
    <source>
        <dbReference type="SAM" id="MobiDB-lite"/>
    </source>
</evidence>
<gene>
    <name evidence="2" type="ORF">VPNG_07079</name>
</gene>
<comment type="caution">
    <text evidence="2">The sequence shown here is derived from an EMBL/GenBank/DDBJ whole genome shotgun (WGS) entry which is preliminary data.</text>
</comment>
<keyword evidence="3" id="KW-1185">Reference proteome</keyword>
<dbReference type="OrthoDB" id="2402960at2759"/>
<evidence type="ECO:0000313" key="3">
    <source>
        <dbReference type="Proteomes" id="UP000285146"/>
    </source>
</evidence>
<proteinExistence type="predicted"/>
<sequence length="420" mass="44542">MDDQFGGRTDDDLFADEFEPVLDDVPQSQPEAPTFSAPPVASEAPPVASPSPSTAPNSVVEAAPAKDVAPSTFTPSEPKPGSGLAQSRFAQQPPADTPRAPRSHRANQSSNKPHHNNNNNNNGNSNSNNNNNNNQAVASPAPSSPAPHQTKPHENRHQNPKTGPGSGARAGSGANPRTKLSEAELVEKMEKMRILNAEKTERFKRAEADEHSHAIALEKASVEAKKRRQEEAERRKLEATNRRQMDDERERNRQRKLNALGVKENSWDEGKEERLEEEDRRRGGNNFRGANGGIRGAASGRGGGGLSGSRFADATSDTDFMTGRGGSARGRGGRGGGRGRGGRGDYFGTAPPQGGSPAPAKAKEASLKAEDFPELPSSSTANKKSASVAKADLSTPTSPLGKWDDEMEALDAKAAAATES</sequence>